<dbReference type="PIRSF" id="PIRSF023381">
    <property type="entry name" value="MannP-dilichol_defect-1p"/>
    <property type="match status" value="1"/>
</dbReference>
<evidence type="ECO:0000313" key="8">
    <source>
        <dbReference type="Proteomes" id="UP001353858"/>
    </source>
</evidence>
<comment type="caution">
    <text evidence="7">The sequence shown here is derived from an EMBL/GenBank/DDBJ whole genome shotgun (WGS) entry which is preliminary data.</text>
</comment>
<gene>
    <name evidence="7" type="ORF">RN001_010022</name>
</gene>
<dbReference type="GO" id="GO:0016020">
    <property type="term" value="C:membrane"/>
    <property type="evidence" value="ECO:0007669"/>
    <property type="project" value="UniProtKB-SubCell"/>
</dbReference>
<keyword evidence="2 5" id="KW-0812">Transmembrane</keyword>
<name>A0AAN7S8E2_9COLE</name>
<dbReference type="EMBL" id="JARPUR010000004">
    <property type="protein sequence ID" value="KAK4877516.1"/>
    <property type="molecule type" value="Genomic_DNA"/>
</dbReference>
<evidence type="ECO:0000256" key="3">
    <source>
        <dbReference type="ARBA" id="ARBA00022989"/>
    </source>
</evidence>
<dbReference type="InterPro" id="IPR016817">
    <property type="entry name" value="MannP-dilichol_defect-1"/>
</dbReference>
<feature type="transmembrane region" description="Helical" evidence="6">
    <location>
        <begin position="77"/>
        <end position="94"/>
    </location>
</feature>
<evidence type="ECO:0000256" key="2">
    <source>
        <dbReference type="ARBA" id="ARBA00022692"/>
    </source>
</evidence>
<accession>A0AAN7S8E2</accession>
<comment type="subcellular location">
    <subcellularLocation>
        <location evidence="1 5">Membrane</location>
        <topology evidence="1 5">Multi-pass membrane protein</topology>
    </subcellularLocation>
</comment>
<feature type="transmembrane region" description="Helical" evidence="6">
    <location>
        <begin position="101"/>
        <end position="122"/>
    </location>
</feature>
<evidence type="ECO:0000256" key="5">
    <source>
        <dbReference type="PIRNR" id="PIRNR023381"/>
    </source>
</evidence>
<evidence type="ECO:0000256" key="1">
    <source>
        <dbReference type="ARBA" id="ARBA00004141"/>
    </source>
</evidence>
<evidence type="ECO:0000256" key="4">
    <source>
        <dbReference type="ARBA" id="ARBA00023136"/>
    </source>
</evidence>
<dbReference type="Proteomes" id="UP001353858">
    <property type="component" value="Unassembled WGS sequence"/>
</dbReference>
<dbReference type="SMART" id="SM00679">
    <property type="entry name" value="CTNS"/>
    <property type="match status" value="2"/>
</dbReference>
<dbReference type="AlphaFoldDB" id="A0AAN7S8E2"/>
<evidence type="ECO:0000313" key="7">
    <source>
        <dbReference type="EMBL" id="KAK4877516.1"/>
    </source>
</evidence>
<proteinExistence type="predicted"/>
<feature type="transmembrane region" description="Helical" evidence="6">
    <location>
        <begin position="156"/>
        <end position="177"/>
    </location>
</feature>
<dbReference type="PANTHER" id="PTHR12226">
    <property type="entry name" value="MANNOSE-P-DOLICHOL UTILIZATION DEFECT 1 LEC35 -RELATED"/>
    <property type="match status" value="1"/>
</dbReference>
<feature type="transmembrane region" description="Helical" evidence="6">
    <location>
        <begin position="12"/>
        <end position="30"/>
    </location>
</feature>
<protein>
    <recommendedName>
        <fullName evidence="5">Solute carrier family 66 member 3</fullName>
    </recommendedName>
</protein>
<feature type="transmembrane region" description="Helical" evidence="6">
    <location>
        <begin position="128"/>
        <end position="149"/>
    </location>
</feature>
<dbReference type="PANTHER" id="PTHR12226:SF3">
    <property type="entry name" value="SOLUTE CARRIER FAMILY 66 MEMBER 3"/>
    <property type="match status" value="1"/>
</dbReference>
<dbReference type="Pfam" id="PF04193">
    <property type="entry name" value="PQ-loop"/>
    <property type="match status" value="1"/>
</dbReference>
<feature type="transmembrane region" description="Helical" evidence="6">
    <location>
        <begin position="183"/>
        <end position="206"/>
    </location>
</feature>
<sequence length="215" mass="24276">MVTINEFSYVQLFSDVLSIITILLCFISKVPQIINILKMKNAVGMNIVGLLMELFSYTTMFSYNYRNAYALLTYMEYPIILVQELILILCVLYYNKQLGFASVAGAGVYFSMLTAFLSGVAPRELLTFLVPLCTPIGASSKVVQLLTIIRSKNSECISILTWFISAFTNLTRVFTIYVDSADFTLLLNFIVNVFLSSSIMFAAYYYKPPKTMKSD</sequence>
<reference evidence="8" key="1">
    <citation type="submission" date="2023-01" db="EMBL/GenBank/DDBJ databases">
        <title>Key to firefly adult light organ development and bioluminescence: homeobox transcription factors regulate luciferase expression and transportation to peroxisome.</title>
        <authorList>
            <person name="Fu X."/>
        </authorList>
    </citation>
    <scope>NUCLEOTIDE SEQUENCE [LARGE SCALE GENOMIC DNA]</scope>
</reference>
<organism evidence="7 8">
    <name type="scientific">Aquatica leii</name>
    <dbReference type="NCBI Taxonomy" id="1421715"/>
    <lineage>
        <taxon>Eukaryota</taxon>
        <taxon>Metazoa</taxon>
        <taxon>Ecdysozoa</taxon>
        <taxon>Arthropoda</taxon>
        <taxon>Hexapoda</taxon>
        <taxon>Insecta</taxon>
        <taxon>Pterygota</taxon>
        <taxon>Neoptera</taxon>
        <taxon>Endopterygota</taxon>
        <taxon>Coleoptera</taxon>
        <taxon>Polyphaga</taxon>
        <taxon>Elateriformia</taxon>
        <taxon>Elateroidea</taxon>
        <taxon>Lampyridae</taxon>
        <taxon>Luciolinae</taxon>
        <taxon>Aquatica</taxon>
    </lineage>
</organism>
<keyword evidence="4 5" id="KW-0472">Membrane</keyword>
<evidence type="ECO:0000256" key="6">
    <source>
        <dbReference type="SAM" id="Phobius"/>
    </source>
</evidence>
<dbReference type="Gene3D" id="1.20.1280.290">
    <property type="match status" value="2"/>
</dbReference>
<keyword evidence="3 5" id="KW-1133">Transmembrane helix</keyword>
<keyword evidence="8" id="KW-1185">Reference proteome</keyword>
<feature type="transmembrane region" description="Helical" evidence="6">
    <location>
        <begin position="42"/>
        <end position="65"/>
    </location>
</feature>
<dbReference type="InterPro" id="IPR006603">
    <property type="entry name" value="PQ-loop_rpt"/>
</dbReference>